<sequence length="205" mass="23810">MTAGRSYRTLPTEKRILRSILQKYPPTLHLNMQMEQIDSEETVAGHYYKLQPTKMDPLTFIQSKLLELRRKKSDIDPVTKDNSDKHLGMNKSSVGSKKQKQGSNPKNQIEIEPDSEINWTIDEAKICKIMWQEKLRENIIIPIGVRNTTLGLSSAIQLLIVQAESQQYLAFEFRNNYFTYGARPFRTKHSPIFLTTVMEQIMQHI</sequence>
<dbReference type="Proteomes" id="UP000324800">
    <property type="component" value="Unassembled WGS sequence"/>
</dbReference>
<name>A0A5J4UYG4_9EUKA</name>
<proteinExistence type="predicted"/>
<evidence type="ECO:0000313" key="2">
    <source>
        <dbReference type="EMBL" id="KAA6375284.1"/>
    </source>
</evidence>
<dbReference type="EMBL" id="SNRW01011345">
    <property type="protein sequence ID" value="KAA6375284.1"/>
    <property type="molecule type" value="Genomic_DNA"/>
</dbReference>
<accession>A0A5J4UYG4</accession>
<dbReference type="AlphaFoldDB" id="A0A5J4UYG4"/>
<evidence type="ECO:0000256" key="1">
    <source>
        <dbReference type="SAM" id="MobiDB-lite"/>
    </source>
</evidence>
<protein>
    <submittedName>
        <fullName evidence="2">Uncharacterized protein</fullName>
    </submittedName>
</protein>
<gene>
    <name evidence="2" type="ORF">EZS28_029188</name>
</gene>
<comment type="caution">
    <text evidence="2">The sequence shown here is derived from an EMBL/GenBank/DDBJ whole genome shotgun (WGS) entry which is preliminary data.</text>
</comment>
<evidence type="ECO:0000313" key="3">
    <source>
        <dbReference type="Proteomes" id="UP000324800"/>
    </source>
</evidence>
<organism evidence="2 3">
    <name type="scientific">Streblomastix strix</name>
    <dbReference type="NCBI Taxonomy" id="222440"/>
    <lineage>
        <taxon>Eukaryota</taxon>
        <taxon>Metamonada</taxon>
        <taxon>Preaxostyla</taxon>
        <taxon>Oxymonadida</taxon>
        <taxon>Streblomastigidae</taxon>
        <taxon>Streblomastix</taxon>
    </lineage>
</organism>
<feature type="region of interest" description="Disordered" evidence="1">
    <location>
        <begin position="76"/>
        <end position="109"/>
    </location>
</feature>
<feature type="compositionally biased region" description="Basic and acidic residues" evidence="1">
    <location>
        <begin position="76"/>
        <end position="87"/>
    </location>
</feature>
<reference evidence="2 3" key="1">
    <citation type="submission" date="2019-03" db="EMBL/GenBank/DDBJ databases">
        <title>Single cell metagenomics reveals metabolic interactions within the superorganism composed of flagellate Streblomastix strix and complex community of Bacteroidetes bacteria on its surface.</title>
        <authorList>
            <person name="Treitli S.C."/>
            <person name="Kolisko M."/>
            <person name="Husnik F."/>
            <person name="Keeling P."/>
            <person name="Hampl V."/>
        </authorList>
    </citation>
    <scope>NUCLEOTIDE SEQUENCE [LARGE SCALE GENOMIC DNA]</scope>
    <source>
        <strain evidence="2">ST1C</strain>
    </source>
</reference>